<accession>G3MGQ8</accession>
<dbReference type="InterPro" id="IPR012674">
    <property type="entry name" value="Calycin"/>
</dbReference>
<sequence length="218" mass="25456">KPTRQQASARPVRSSKVIQAPNQRQRSREGLRRDCGSKGRRPQLATPARALNTSERIWDIIRTENSHGFNGNISCVYDEFQREAGDKYVYEHIYKDGDNWANMTLYAELKSEGNEVFLLITKDPDANFTHAKQKDYKHVMEYWNPGNHCFILTFTNQTTGMKRCHLHMWEQELTSEMPDSGYPCEDKLDDICKNKTKYTLYSKECKTQELSSKENFLE</sequence>
<proteinExistence type="evidence at transcript level"/>
<evidence type="ECO:0000256" key="1">
    <source>
        <dbReference type="SAM" id="MobiDB-lite"/>
    </source>
</evidence>
<dbReference type="Gene3D" id="2.40.128.20">
    <property type="match status" value="1"/>
</dbReference>
<reference evidence="2" key="1">
    <citation type="journal article" date="2011" name="PLoS ONE">
        <title>A deep insight into the sialotranscriptome of the gulf coast tick, Amblyomma maculatum.</title>
        <authorList>
            <person name="Karim S."/>
            <person name="Singh P."/>
            <person name="Ribeiro J.M."/>
        </authorList>
    </citation>
    <scope>NUCLEOTIDE SEQUENCE</scope>
    <source>
        <tissue evidence="2">Salivary gland</tissue>
    </source>
</reference>
<feature type="compositionally biased region" description="Basic and acidic residues" evidence="1">
    <location>
        <begin position="26"/>
        <end position="37"/>
    </location>
</feature>
<name>G3MGQ8_AMBMU</name>
<evidence type="ECO:0008006" key="3">
    <source>
        <dbReference type="Google" id="ProtNLM"/>
    </source>
</evidence>
<organism evidence="2">
    <name type="scientific">Amblyomma maculatum</name>
    <name type="common">Gulf Coast tick</name>
    <dbReference type="NCBI Taxonomy" id="34609"/>
    <lineage>
        <taxon>Eukaryota</taxon>
        <taxon>Metazoa</taxon>
        <taxon>Ecdysozoa</taxon>
        <taxon>Arthropoda</taxon>
        <taxon>Chelicerata</taxon>
        <taxon>Arachnida</taxon>
        <taxon>Acari</taxon>
        <taxon>Parasitiformes</taxon>
        <taxon>Ixodida</taxon>
        <taxon>Ixodoidea</taxon>
        <taxon>Ixodidae</taxon>
        <taxon>Amblyomminae</taxon>
        <taxon>Amblyomma</taxon>
    </lineage>
</organism>
<dbReference type="EMBL" id="JO841059">
    <property type="protein sequence ID" value="AEO32676.1"/>
    <property type="molecule type" value="mRNA"/>
</dbReference>
<feature type="non-terminal residue" evidence="2">
    <location>
        <position position="1"/>
    </location>
</feature>
<dbReference type="AlphaFoldDB" id="G3MGQ8"/>
<feature type="region of interest" description="Disordered" evidence="1">
    <location>
        <begin position="1"/>
        <end position="46"/>
    </location>
</feature>
<protein>
    <recommendedName>
        <fullName evidence="3">Lipocalin/cytosolic fatty-acid binding domain-containing protein</fullName>
    </recommendedName>
</protein>
<evidence type="ECO:0000313" key="2">
    <source>
        <dbReference type="EMBL" id="AEO32676.1"/>
    </source>
</evidence>
<dbReference type="SUPFAM" id="SSF50814">
    <property type="entry name" value="Lipocalins"/>
    <property type="match status" value="1"/>
</dbReference>